<dbReference type="EMBL" id="CP162514">
    <property type="protein sequence ID" value="XDH87973.1"/>
    <property type="molecule type" value="Genomic_DNA"/>
</dbReference>
<organism evidence="1">
    <name type="scientific">Pseudoalteromonas sp. SD03</name>
    <dbReference type="NCBI Taxonomy" id="3231719"/>
    <lineage>
        <taxon>Bacteria</taxon>
        <taxon>Pseudomonadati</taxon>
        <taxon>Pseudomonadota</taxon>
        <taxon>Gammaproteobacteria</taxon>
        <taxon>Alteromonadales</taxon>
        <taxon>Pseudoalteromonadaceae</taxon>
        <taxon>Pseudoalteromonas</taxon>
    </lineage>
</organism>
<accession>A0AB39ARC6</accession>
<dbReference type="RefSeq" id="WP_368485295.1">
    <property type="nucleotide sequence ID" value="NZ_CP162514.1"/>
</dbReference>
<proteinExistence type="predicted"/>
<gene>
    <name evidence="1" type="ORF">ABZP26_01935</name>
</gene>
<name>A0AB39ARC6_9GAMM</name>
<protein>
    <submittedName>
        <fullName evidence="1">Uncharacterized protein</fullName>
    </submittedName>
</protein>
<sequence>MHKESKHDIHKNKIYCGTVIFNALKKEMGVLYGNEFRFKSVTITHDGMLHPRQMLTLDKELKQLLKELEVKFQENSHGHR</sequence>
<dbReference type="AlphaFoldDB" id="A0AB39ARC6"/>
<evidence type="ECO:0000313" key="1">
    <source>
        <dbReference type="EMBL" id="XDH87973.1"/>
    </source>
</evidence>
<reference evidence="1" key="1">
    <citation type="submission" date="2024-07" db="EMBL/GenBank/DDBJ databases">
        <authorList>
            <person name="Jiang Y."/>
            <person name="Qin Q."/>
        </authorList>
    </citation>
    <scope>NUCLEOTIDE SEQUENCE</scope>
    <source>
        <strain evidence="1">SD03</strain>
    </source>
</reference>